<evidence type="ECO:0000313" key="4">
    <source>
        <dbReference type="Ensembl" id="ENSLOCP00000017305.1"/>
    </source>
</evidence>
<feature type="region of interest" description="Disordered" evidence="2">
    <location>
        <begin position="1"/>
        <end position="62"/>
    </location>
</feature>
<dbReference type="EMBL" id="AHAT01002227">
    <property type="status" value="NOT_ANNOTATED_CDS"/>
    <property type="molecule type" value="Genomic_DNA"/>
</dbReference>
<name>W5N9J6_LEPOC</name>
<feature type="domain" description="Phosducin" evidence="3">
    <location>
        <begin position="30"/>
        <end position="201"/>
    </location>
</feature>
<dbReference type="SUPFAM" id="SSF52833">
    <property type="entry name" value="Thioredoxin-like"/>
    <property type="match status" value="1"/>
</dbReference>
<dbReference type="InterPro" id="IPR036249">
    <property type="entry name" value="Thioredoxin-like_sf"/>
</dbReference>
<dbReference type="GO" id="GO:0006457">
    <property type="term" value="P:protein folding"/>
    <property type="evidence" value="ECO:0000318"/>
    <property type="project" value="GO_Central"/>
</dbReference>
<evidence type="ECO:0000256" key="1">
    <source>
        <dbReference type="ARBA" id="ARBA00009686"/>
    </source>
</evidence>
<dbReference type="eggNOG" id="KOG3170">
    <property type="taxonomic scope" value="Eukaryota"/>
</dbReference>
<reference evidence="4" key="2">
    <citation type="submission" date="2025-08" db="UniProtKB">
        <authorList>
            <consortium name="Ensembl"/>
        </authorList>
    </citation>
    <scope>IDENTIFICATION</scope>
</reference>
<dbReference type="GeneTree" id="ENSGT00940000160654"/>
<dbReference type="InterPro" id="IPR024253">
    <property type="entry name" value="Phosducin_thioredoxin-like_dom"/>
</dbReference>
<evidence type="ECO:0000259" key="3">
    <source>
        <dbReference type="Pfam" id="PF02114"/>
    </source>
</evidence>
<feature type="compositionally biased region" description="Acidic residues" evidence="2">
    <location>
        <begin position="26"/>
        <end position="41"/>
    </location>
</feature>
<dbReference type="STRING" id="7918.ENSLOCP00000017305"/>
<dbReference type="GO" id="GO:0005737">
    <property type="term" value="C:cytoplasm"/>
    <property type="evidence" value="ECO:0000318"/>
    <property type="project" value="GO_Central"/>
</dbReference>
<keyword evidence="5" id="KW-1185">Reference proteome</keyword>
<dbReference type="PANTHER" id="PTHR45809:SF1">
    <property type="entry name" value="PHOSDUCIN-LIKE PROTEIN 2"/>
    <property type="match status" value="1"/>
</dbReference>
<dbReference type="HOGENOM" id="CLU_072604_0_0_1"/>
<dbReference type="CDD" id="cd02988">
    <property type="entry name" value="Phd_like_VIAF"/>
    <property type="match status" value="1"/>
</dbReference>
<dbReference type="Ensembl" id="ENSLOCT00000017336.1">
    <property type="protein sequence ID" value="ENSLOCP00000017305.1"/>
    <property type="gene ID" value="ENSLOCG00000014040.1"/>
</dbReference>
<protein>
    <submittedName>
        <fullName evidence="4">Phosducin like 2</fullName>
    </submittedName>
</protein>
<feature type="compositionally biased region" description="Acidic residues" evidence="2">
    <location>
        <begin position="50"/>
        <end position="60"/>
    </location>
</feature>
<dbReference type="KEGG" id="loc:102696765"/>
<reference evidence="4" key="3">
    <citation type="submission" date="2025-09" db="UniProtKB">
        <authorList>
            <consortium name="Ensembl"/>
        </authorList>
    </citation>
    <scope>IDENTIFICATION</scope>
</reference>
<dbReference type="AlphaFoldDB" id="W5N9J6"/>
<feature type="compositionally biased region" description="Acidic residues" evidence="2">
    <location>
        <begin position="1"/>
        <end position="10"/>
    </location>
</feature>
<dbReference type="GeneID" id="102696765"/>
<dbReference type="Gene3D" id="3.40.30.10">
    <property type="entry name" value="Glutaredoxin"/>
    <property type="match status" value="1"/>
</dbReference>
<reference evidence="5" key="1">
    <citation type="submission" date="2011-12" db="EMBL/GenBank/DDBJ databases">
        <title>The Draft Genome of Lepisosteus oculatus.</title>
        <authorList>
            <consortium name="The Broad Institute Genome Assembly &amp; Analysis Group"/>
            <consortium name="Computational R&amp;D Group"/>
            <consortium name="and Sequencing Platform"/>
            <person name="Di Palma F."/>
            <person name="Alfoldi J."/>
            <person name="Johnson J."/>
            <person name="Berlin A."/>
            <person name="Gnerre S."/>
            <person name="Jaffe D."/>
            <person name="MacCallum I."/>
            <person name="Young S."/>
            <person name="Walker B.J."/>
            <person name="Lander E.S."/>
            <person name="Lindblad-Toh K."/>
        </authorList>
    </citation>
    <scope>NUCLEOTIDE SEQUENCE [LARGE SCALE GENOMIC DNA]</scope>
</reference>
<dbReference type="Pfam" id="PF02114">
    <property type="entry name" value="Phosducin"/>
    <property type="match status" value="1"/>
</dbReference>
<sequence length="231" mass="26104">MQDPSEDTEWNDILRRFGIIPPKEEPPDESEGQPSGDEDGSEYERMGLAELEEAEDEFSEEDQRALESYRRRRLAEWRARAGGRRFGQLREIQGDQYVREVTAAGEHLWVVLHLYRPGIPVCTRLNHHLGRLAQRFPETKFLRIMADSCIPNYPDRHLPTVFLYRTGRIHASLIGEAQCGGRNMLEEDLEWILAAVGAVPAERPGPLREDAAAMLLSSILHSCSQGPGGSS</sequence>
<proteinExistence type="inferred from homology"/>
<organism evidence="4 5">
    <name type="scientific">Lepisosteus oculatus</name>
    <name type="common">Spotted gar</name>
    <dbReference type="NCBI Taxonomy" id="7918"/>
    <lineage>
        <taxon>Eukaryota</taxon>
        <taxon>Metazoa</taxon>
        <taxon>Chordata</taxon>
        <taxon>Craniata</taxon>
        <taxon>Vertebrata</taxon>
        <taxon>Euteleostomi</taxon>
        <taxon>Actinopterygii</taxon>
        <taxon>Neopterygii</taxon>
        <taxon>Holostei</taxon>
        <taxon>Semionotiformes</taxon>
        <taxon>Lepisosteidae</taxon>
        <taxon>Lepisosteus</taxon>
    </lineage>
</organism>
<comment type="similarity">
    <text evidence="1">Belongs to the phosducin family.</text>
</comment>
<dbReference type="OrthoDB" id="45518at2759"/>
<dbReference type="Bgee" id="ENSLOCG00000014040">
    <property type="expression patterns" value="Expressed in testis and 2 other cell types or tissues"/>
</dbReference>
<dbReference type="InterPro" id="IPR051498">
    <property type="entry name" value="Phosducin-like_chap/apop_reg"/>
</dbReference>
<evidence type="ECO:0000313" key="5">
    <source>
        <dbReference type="Proteomes" id="UP000018468"/>
    </source>
</evidence>
<accession>W5N9J6</accession>
<dbReference type="PANTHER" id="PTHR45809">
    <property type="entry name" value="VIRAL IAP-ASSOCIATED FACTOR HOMOLOG"/>
    <property type="match status" value="1"/>
</dbReference>
<dbReference type="InParanoid" id="W5N9J6"/>
<dbReference type="Proteomes" id="UP000018468">
    <property type="component" value="Linkage group LG4"/>
</dbReference>
<evidence type="ECO:0000256" key="2">
    <source>
        <dbReference type="SAM" id="MobiDB-lite"/>
    </source>
</evidence>